<reference evidence="2 3" key="1">
    <citation type="submission" date="2024-01" db="EMBL/GenBank/DDBJ databases">
        <title>The genomes of 5 underutilized Papilionoideae crops provide insights into root nodulation and disease resistanc.</title>
        <authorList>
            <person name="Jiang F."/>
        </authorList>
    </citation>
    <scope>NUCLEOTIDE SEQUENCE [LARGE SCALE GENOMIC DNA]</scope>
    <source>
        <strain evidence="2">LVBAO_FW01</strain>
        <tissue evidence="2">Leaves</tissue>
    </source>
</reference>
<evidence type="ECO:0000256" key="1">
    <source>
        <dbReference type="SAM" id="MobiDB-lite"/>
    </source>
</evidence>
<name>A0AAN9KH55_CANGL</name>
<dbReference type="Proteomes" id="UP001367508">
    <property type="component" value="Unassembled WGS sequence"/>
</dbReference>
<evidence type="ECO:0000313" key="3">
    <source>
        <dbReference type="Proteomes" id="UP001367508"/>
    </source>
</evidence>
<accession>A0AAN9KH55</accession>
<evidence type="ECO:0000313" key="2">
    <source>
        <dbReference type="EMBL" id="KAK7315639.1"/>
    </source>
</evidence>
<gene>
    <name evidence="2" type="ORF">VNO77_34205</name>
</gene>
<feature type="compositionally biased region" description="Basic residues" evidence="1">
    <location>
        <begin position="30"/>
        <end position="46"/>
    </location>
</feature>
<sequence length="210" mass="23766">MAGGEKRPQRLSNLFPKKERDPGSSNQRERGKKSRRAGRGGSRRSHFVHLGRINNKTGRRVQSLVEFKAFSLASAHAKGDHSPIPQTIPWAKTSLHASALKYTGSAHPKGKLKAKDPSYWEVKLGTLYWREDMDHYVHLMLLLLLCQKKNPTRRSREAACVEPSSCSSEPLGTPREISPWPAYCFKGSVRIATLSMTYFLEQFVRFDNNS</sequence>
<comment type="caution">
    <text evidence="2">The sequence shown here is derived from an EMBL/GenBank/DDBJ whole genome shotgun (WGS) entry which is preliminary data.</text>
</comment>
<keyword evidence="3" id="KW-1185">Reference proteome</keyword>
<protein>
    <submittedName>
        <fullName evidence="2">Uncharacterized protein</fullName>
    </submittedName>
</protein>
<dbReference type="AlphaFoldDB" id="A0AAN9KH55"/>
<organism evidence="2 3">
    <name type="scientific">Canavalia gladiata</name>
    <name type="common">Sword bean</name>
    <name type="synonym">Dolichos gladiatus</name>
    <dbReference type="NCBI Taxonomy" id="3824"/>
    <lineage>
        <taxon>Eukaryota</taxon>
        <taxon>Viridiplantae</taxon>
        <taxon>Streptophyta</taxon>
        <taxon>Embryophyta</taxon>
        <taxon>Tracheophyta</taxon>
        <taxon>Spermatophyta</taxon>
        <taxon>Magnoliopsida</taxon>
        <taxon>eudicotyledons</taxon>
        <taxon>Gunneridae</taxon>
        <taxon>Pentapetalae</taxon>
        <taxon>rosids</taxon>
        <taxon>fabids</taxon>
        <taxon>Fabales</taxon>
        <taxon>Fabaceae</taxon>
        <taxon>Papilionoideae</taxon>
        <taxon>50 kb inversion clade</taxon>
        <taxon>NPAAA clade</taxon>
        <taxon>indigoferoid/millettioid clade</taxon>
        <taxon>Phaseoleae</taxon>
        <taxon>Canavalia</taxon>
    </lineage>
</organism>
<dbReference type="EMBL" id="JAYMYQ010000008">
    <property type="protein sequence ID" value="KAK7315639.1"/>
    <property type="molecule type" value="Genomic_DNA"/>
</dbReference>
<proteinExistence type="predicted"/>
<feature type="region of interest" description="Disordered" evidence="1">
    <location>
        <begin position="1"/>
        <end position="46"/>
    </location>
</feature>